<geneLocation type="mitochondrion" evidence="1"/>
<accession>A0A1Y0AYN5</accession>
<keyword evidence="1" id="KW-0496">Mitochondrion</keyword>
<proteinExistence type="predicted"/>
<gene>
    <name evidence="1" type="ORF">AEK19_MT0163</name>
</gene>
<evidence type="ECO:0000313" key="1">
    <source>
        <dbReference type="EMBL" id="ART30260.1"/>
    </source>
</evidence>
<dbReference type="EMBL" id="KY774314">
    <property type="protein sequence ID" value="ART30260.1"/>
    <property type="molecule type" value="Genomic_DNA"/>
</dbReference>
<dbReference type="AlphaFoldDB" id="A0A1Y0AYN5"/>
<reference evidence="1" key="1">
    <citation type="submission" date="2017-03" db="EMBL/GenBank/DDBJ databases">
        <title>The mitochondrial genome of the carnivorous plant Utricularia reniformis (Lentibulariaceae): structure, comparative analysis and evolutionary landmarks.</title>
        <authorList>
            <person name="Silva S.R."/>
            <person name="Alvarenga D.O."/>
            <person name="Michael T.P."/>
            <person name="Miranda V.F.O."/>
            <person name="Varani A.M."/>
        </authorList>
    </citation>
    <scope>NUCLEOTIDE SEQUENCE</scope>
</reference>
<sequence length="52" mass="5989">MKAVNHIYVNSHIGVSLSSFIRKRNYPHWLQLAVKYADAPVVYKVKCDSPML</sequence>
<organism evidence="1">
    <name type="scientific">Utricularia reniformis</name>
    <dbReference type="NCBI Taxonomy" id="192314"/>
    <lineage>
        <taxon>Eukaryota</taxon>
        <taxon>Viridiplantae</taxon>
        <taxon>Streptophyta</taxon>
        <taxon>Embryophyta</taxon>
        <taxon>Tracheophyta</taxon>
        <taxon>Spermatophyta</taxon>
        <taxon>Magnoliopsida</taxon>
        <taxon>eudicotyledons</taxon>
        <taxon>Gunneridae</taxon>
        <taxon>Pentapetalae</taxon>
        <taxon>asterids</taxon>
        <taxon>lamiids</taxon>
        <taxon>Lamiales</taxon>
        <taxon>Lentibulariaceae</taxon>
        <taxon>Utricularia</taxon>
    </lineage>
</organism>
<name>A0A1Y0AYN5_9LAMI</name>
<protein>
    <submittedName>
        <fullName evidence="1">Uncharacterized protein</fullName>
    </submittedName>
</protein>